<evidence type="ECO:0000259" key="1">
    <source>
        <dbReference type="PROSITE" id="PS51886"/>
    </source>
</evidence>
<dbReference type="PANTHER" id="PTHR23354:SF122">
    <property type="entry name" value="GTPASE-ACTIVATING PROTEIN SKYWALKER"/>
    <property type="match status" value="1"/>
</dbReference>
<dbReference type="InterPro" id="IPR006571">
    <property type="entry name" value="TLDc_dom"/>
</dbReference>
<evidence type="ECO:0000313" key="3">
    <source>
        <dbReference type="Proteomes" id="UP000692954"/>
    </source>
</evidence>
<dbReference type="Pfam" id="PF07534">
    <property type="entry name" value="TLD"/>
    <property type="match status" value="1"/>
</dbReference>
<feature type="domain" description="TLDc" evidence="1">
    <location>
        <begin position="233"/>
        <end position="415"/>
    </location>
</feature>
<proteinExistence type="predicted"/>
<dbReference type="PANTHER" id="PTHR23354">
    <property type="entry name" value="NUCLEOLAR PROTEIN 7/ESTROGEN RECEPTOR COACTIVATOR-RELATED"/>
    <property type="match status" value="1"/>
</dbReference>
<comment type="caution">
    <text evidence="2">The sequence shown here is derived from an EMBL/GenBank/DDBJ whole genome shotgun (WGS) entry which is preliminary data.</text>
</comment>
<reference evidence="2" key="1">
    <citation type="submission" date="2021-01" db="EMBL/GenBank/DDBJ databases">
        <authorList>
            <consortium name="Genoscope - CEA"/>
            <person name="William W."/>
        </authorList>
    </citation>
    <scope>NUCLEOTIDE SEQUENCE</scope>
</reference>
<gene>
    <name evidence="2" type="ORF">PSON_ATCC_30995.1.T1260013</name>
</gene>
<name>A0A8S1QWT8_9CILI</name>
<evidence type="ECO:0000313" key="2">
    <source>
        <dbReference type="EMBL" id="CAD8120376.1"/>
    </source>
</evidence>
<organism evidence="2 3">
    <name type="scientific">Paramecium sonneborni</name>
    <dbReference type="NCBI Taxonomy" id="65129"/>
    <lineage>
        <taxon>Eukaryota</taxon>
        <taxon>Sar</taxon>
        <taxon>Alveolata</taxon>
        <taxon>Ciliophora</taxon>
        <taxon>Intramacronucleata</taxon>
        <taxon>Oligohymenophorea</taxon>
        <taxon>Peniculida</taxon>
        <taxon>Parameciidae</taxon>
        <taxon>Paramecium</taxon>
    </lineage>
</organism>
<keyword evidence="3" id="KW-1185">Reference proteome</keyword>
<accession>A0A8S1QWT8</accession>
<dbReference type="Proteomes" id="UP000692954">
    <property type="component" value="Unassembled WGS sequence"/>
</dbReference>
<dbReference type="OrthoDB" id="299389at2759"/>
<dbReference type="PROSITE" id="PS51886">
    <property type="entry name" value="TLDC"/>
    <property type="match status" value="1"/>
</dbReference>
<protein>
    <recommendedName>
        <fullName evidence="1">TLDc domain-containing protein</fullName>
    </recommendedName>
</protein>
<dbReference type="AlphaFoldDB" id="A0A8S1QWT8"/>
<dbReference type="SMART" id="SM00584">
    <property type="entry name" value="TLDc"/>
    <property type="match status" value="1"/>
</dbReference>
<sequence length="417" mass="49458">MYKIPCYKHDGSYVQFINNDENKTQFICDQCQQDLFDLNPRFNFQHLININRALKSPEFLISKLDVSGEMKNFFDQYSKYDEVSLNKQFKEFESLIKDIQDGFKKILQELQQSIKLFLDSKQTIRQDLEQLIKFNEFKSFIMELEQLGDSINPQAIEQAESDVHKYFQNITINFKQKLRQKFQENVETRIQKEKNEESQIFPEFKKLQSSLQDMILKHKTFSNQLQPDPPNDYILSNQFYERIVEYIQKQLNIQIYNSKLIYSGHKEDLNTNQFWNKCNNKANLLMIFKSSKNRIFGGYSPCKWVHDKQGTYVSDQTLSTFLFSQDNNEIYQLKNECQQFAIYCNEKYGPIFGGGHDLFINSNFVDGFSKLGHSFSLPSQKQKVHWNAFNQYITSTDLFGQETSNIVECQIFELIFQ</sequence>
<dbReference type="EMBL" id="CAJJDN010000126">
    <property type="protein sequence ID" value="CAD8120376.1"/>
    <property type="molecule type" value="Genomic_DNA"/>
</dbReference>